<accession>A0A9X2EDH0</accession>
<evidence type="ECO:0000313" key="1">
    <source>
        <dbReference type="EMBL" id="MCM6777138.1"/>
    </source>
</evidence>
<comment type="caution">
    <text evidence="1">The sequence shown here is derived from an EMBL/GenBank/DDBJ whole genome shotgun (WGS) entry which is preliminary data.</text>
</comment>
<keyword evidence="2" id="KW-1185">Reference proteome</keyword>
<evidence type="ECO:0000313" key="2">
    <source>
        <dbReference type="Proteomes" id="UP001139157"/>
    </source>
</evidence>
<dbReference type="EMBL" id="JAMRXG010000013">
    <property type="protein sequence ID" value="MCM6777138.1"/>
    <property type="molecule type" value="Genomic_DNA"/>
</dbReference>
<dbReference type="AlphaFoldDB" id="A0A9X2EDH0"/>
<dbReference type="PANTHER" id="PTHR33361">
    <property type="entry name" value="GLR0591 PROTEIN"/>
    <property type="match status" value="1"/>
</dbReference>
<dbReference type="InterPro" id="IPR010281">
    <property type="entry name" value="DUF885"/>
</dbReference>
<name>A0A9X2EDH0_9NOCA</name>
<dbReference type="Pfam" id="PF05960">
    <property type="entry name" value="DUF885"/>
    <property type="match status" value="1"/>
</dbReference>
<protein>
    <submittedName>
        <fullName evidence="1">DUF885 domain-containing protein</fullName>
    </submittedName>
</protein>
<proteinExistence type="predicted"/>
<dbReference type="RefSeq" id="WP_251915929.1">
    <property type="nucleotide sequence ID" value="NZ_JAMRXG010000013.1"/>
</dbReference>
<reference evidence="1" key="1">
    <citation type="submission" date="2022-06" db="EMBL/GenBank/DDBJ databases">
        <title>Novel species in genus nocardia.</title>
        <authorList>
            <person name="Li F."/>
        </authorList>
    </citation>
    <scope>NUCLEOTIDE SEQUENCE</scope>
    <source>
        <strain evidence="1">CDC141</strain>
    </source>
</reference>
<dbReference type="PANTHER" id="PTHR33361:SF2">
    <property type="entry name" value="DUF885 DOMAIN-CONTAINING PROTEIN"/>
    <property type="match status" value="1"/>
</dbReference>
<organism evidence="1 2">
    <name type="scientific">Nocardia pulmonis</name>
    <dbReference type="NCBI Taxonomy" id="2951408"/>
    <lineage>
        <taxon>Bacteria</taxon>
        <taxon>Bacillati</taxon>
        <taxon>Actinomycetota</taxon>
        <taxon>Actinomycetes</taxon>
        <taxon>Mycobacteriales</taxon>
        <taxon>Nocardiaceae</taxon>
        <taxon>Nocardia</taxon>
    </lineage>
</organism>
<gene>
    <name evidence="1" type="ORF">NDR86_26980</name>
</gene>
<dbReference type="Proteomes" id="UP001139157">
    <property type="component" value="Unassembled WGS sequence"/>
</dbReference>
<sequence length="556" mass="61721">MITESSARKLADRFVDAIAELNPLVAVELGLGDPADDRLPDYSPAGTAAVADLARRTLAELDAAQPGDDPGEQRCATLLRERLTAELAVHDSGEFLRTVRNMESPLHLLRSIFTMLPTETEDHWRNIGARLARMPLAVQQYTESLTAGKSRGLLAAPRQVTTVIEQLDEWVAGGPGGWFGELISPAPESVRPELETGAVAAAKAIAEIRDWLRTDYLPATAGTPDAVGERRYRLLARYWNGADLDLHEAYEWGWEQFHDLEKQMRQEAERVRPGATPGEAMQWLATEGPAIEGVEEARIWLQGLMDRVIADLNGTHFDLAEPLERVESKIAPPGSASAPYYTPPSLDFSRPGRTWLPAFGRTRFPEWEHVSTWYHEGVPGHHLQFGQWTYCADKLSKYQVSLGMVSANVEGWALYAERLMDELGYLTDPGHRLGYLNVQMLRALRVVLDIGMHLELEFPAHSPFRPGETMLPGPAREFFGTYCGLPGPLLDSEIVRYLGWPAQAIGYKLGERAWLRGRAAAEAAKGAEFDLKAWHMAALSMGSLGLDDLERELARL</sequence>